<dbReference type="CDD" id="cd00167">
    <property type="entry name" value="SANT"/>
    <property type="match status" value="2"/>
</dbReference>
<feature type="region of interest" description="Disordered" evidence="7">
    <location>
        <begin position="221"/>
        <end position="246"/>
    </location>
</feature>
<gene>
    <name evidence="10" type="primary">MYB61</name>
    <name evidence="10" type="ORF">CR513_36647</name>
</gene>
<dbReference type="InterPro" id="IPR009057">
    <property type="entry name" value="Homeodomain-like_sf"/>
</dbReference>
<evidence type="ECO:0000256" key="7">
    <source>
        <dbReference type="SAM" id="MobiDB-lite"/>
    </source>
</evidence>
<dbReference type="Pfam" id="PF00249">
    <property type="entry name" value="Myb_DNA-binding"/>
    <property type="match status" value="2"/>
</dbReference>
<comment type="subcellular location">
    <subcellularLocation>
        <location evidence="1">Nucleus</location>
    </subcellularLocation>
</comment>
<keyword evidence="2" id="KW-0677">Repeat</keyword>
<sequence>MTSLMGPRSYISSTSSLSCQFIFLPCYHIISLARCHILSIDLGHSNSFGSLTFLIGRINKVKLQMGRHSCCYKQKLRKGLWSPEEDEKLLRHITKYGHGCWSSVPKQAGLQRCGKSCRLRWINYLRPDLKRGTFSQEEENLIIELHAVLGNRWSQIAAQLPGRTDNEIKNLWNSCLKKKLRQKGIDPVTHKPLCEVENGEENGRSQEKAAQVSNELNLLKSESSKSDSGSYEQRRSNSPKAYAPEMDGSCSSKIESNFVTNNCYSKDLFLERFMSSRQESYSTSCQPSDLMGNYPIQMSYAAASTECLPNDSNSSHWFSQTGRPFDMNSEFPFNASTPTTNLFLPNNSFCYKPSLAVPSDNVSTAYGSHYWEATASNNSNSNSSIRSNSSTELRSSSPLNIFSSWGVADCSTSTKEAQIHMMENHAEEAKWDEYLHNPMSMLASVQNQAPESLCNEMKTSMHLVPDTLGAILPHAHTKQQEPSQTSTIFSKDIHKLRAAFGHMDRVTLPANNFQNLFHPLPALTLSLYASFGVDPFMQQHDMSCHIKKEIDTTYTSFCRVKVEYGRIY</sequence>
<evidence type="ECO:0000256" key="3">
    <source>
        <dbReference type="ARBA" id="ARBA00023015"/>
    </source>
</evidence>
<evidence type="ECO:0000313" key="10">
    <source>
        <dbReference type="EMBL" id="RDX82544.1"/>
    </source>
</evidence>
<dbReference type="EMBL" id="QJKJ01007611">
    <property type="protein sequence ID" value="RDX82544.1"/>
    <property type="molecule type" value="Genomic_DNA"/>
</dbReference>
<organism evidence="10 11">
    <name type="scientific">Mucuna pruriens</name>
    <name type="common">Velvet bean</name>
    <name type="synonym">Dolichos pruriens</name>
    <dbReference type="NCBI Taxonomy" id="157652"/>
    <lineage>
        <taxon>Eukaryota</taxon>
        <taxon>Viridiplantae</taxon>
        <taxon>Streptophyta</taxon>
        <taxon>Embryophyta</taxon>
        <taxon>Tracheophyta</taxon>
        <taxon>Spermatophyta</taxon>
        <taxon>Magnoliopsida</taxon>
        <taxon>eudicotyledons</taxon>
        <taxon>Gunneridae</taxon>
        <taxon>Pentapetalae</taxon>
        <taxon>rosids</taxon>
        <taxon>fabids</taxon>
        <taxon>Fabales</taxon>
        <taxon>Fabaceae</taxon>
        <taxon>Papilionoideae</taxon>
        <taxon>50 kb inversion clade</taxon>
        <taxon>NPAAA clade</taxon>
        <taxon>indigoferoid/millettioid clade</taxon>
        <taxon>Phaseoleae</taxon>
        <taxon>Mucuna</taxon>
    </lineage>
</organism>
<dbReference type="PANTHER" id="PTHR47997">
    <property type="entry name" value="MYB DOMAIN PROTEIN 55"/>
    <property type="match status" value="1"/>
</dbReference>
<evidence type="ECO:0000259" key="9">
    <source>
        <dbReference type="PROSITE" id="PS51294"/>
    </source>
</evidence>
<dbReference type="Gene3D" id="1.10.10.60">
    <property type="entry name" value="Homeodomain-like"/>
    <property type="match status" value="2"/>
</dbReference>
<feature type="domain" description="HTH myb-type" evidence="9">
    <location>
        <begin position="126"/>
        <end position="180"/>
    </location>
</feature>
<keyword evidence="6" id="KW-0539">Nucleus</keyword>
<dbReference type="InterPro" id="IPR001005">
    <property type="entry name" value="SANT/Myb"/>
</dbReference>
<keyword evidence="5" id="KW-0804">Transcription</keyword>
<feature type="domain" description="Myb-like" evidence="8">
    <location>
        <begin position="126"/>
        <end position="176"/>
    </location>
</feature>
<reference evidence="10" key="1">
    <citation type="submission" date="2018-05" db="EMBL/GenBank/DDBJ databases">
        <title>Draft genome of Mucuna pruriens seed.</title>
        <authorList>
            <person name="Nnadi N.E."/>
            <person name="Vos R."/>
            <person name="Hasami M.H."/>
            <person name="Devisetty U.K."/>
            <person name="Aguiy J.C."/>
        </authorList>
    </citation>
    <scope>NUCLEOTIDE SEQUENCE [LARGE SCALE GENOMIC DNA]</scope>
    <source>
        <strain evidence="10">JCA_2017</strain>
    </source>
</reference>
<dbReference type="GO" id="GO:0005634">
    <property type="term" value="C:nucleus"/>
    <property type="evidence" value="ECO:0007669"/>
    <property type="project" value="UniProtKB-SubCell"/>
</dbReference>
<evidence type="ECO:0000313" key="11">
    <source>
        <dbReference type="Proteomes" id="UP000257109"/>
    </source>
</evidence>
<dbReference type="SMART" id="SM00717">
    <property type="entry name" value="SANT"/>
    <property type="match status" value="2"/>
</dbReference>
<feature type="domain" description="HTH myb-type" evidence="9">
    <location>
        <begin position="73"/>
        <end position="125"/>
    </location>
</feature>
<dbReference type="AlphaFoldDB" id="A0A371FW55"/>
<dbReference type="Proteomes" id="UP000257109">
    <property type="component" value="Unassembled WGS sequence"/>
</dbReference>
<keyword evidence="11" id="KW-1185">Reference proteome</keyword>
<keyword evidence="4" id="KW-0238">DNA-binding</keyword>
<name>A0A371FW55_MUCPR</name>
<dbReference type="PROSITE" id="PS51294">
    <property type="entry name" value="HTH_MYB"/>
    <property type="match status" value="2"/>
</dbReference>
<evidence type="ECO:0000256" key="4">
    <source>
        <dbReference type="ARBA" id="ARBA00023125"/>
    </source>
</evidence>
<evidence type="ECO:0000256" key="6">
    <source>
        <dbReference type="ARBA" id="ARBA00023242"/>
    </source>
</evidence>
<feature type="compositionally biased region" description="Polar residues" evidence="7">
    <location>
        <begin position="227"/>
        <end position="239"/>
    </location>
</feature>
<dbReference type="InterPro" id="IPR017930">
    <property type="entry name" value="Myb_dom"/>
</dbReference>
<proteinExistence type="predicted"/>
<accession>A0A371FW55</accession>
<feature type="domain" description="Myb-like" evidence="8">
    <location>
        <begin position="73"/>
        <end position="125"/>
    </location>
</feature>
<protein>
    <submittedName>
        <fullName evidence="10">Transcription factor MYB61</fullName>
    </submittedName>
</protein>
<evidence type="ECO:0000256" key="5">
    <source>
        <dbReference type="ARBA" id="ARBA00023163"/>
    </source>
</evidence>
<evidence type="ECO:0000256" key="2">
    <source>
        <dbReference type="ARBA" id="ARBA00022737"/>
    </source>
</evidence>
<dbReference type="PANTHER" id="PTHR47997:SF75">
    <property type="entry name" value="MYB DOMAIN PROTEIN 55"/>
    <property type="match status" value="1"/>
</dbReference>
<dbReference type="FunFam" id="1.10.10.60:FF:000047">
    <property type="entry name" value="Myb transcription factor"/>
    <property type="match status" value="1"/>
</dbReference>
<dbReference type="GO" id="GO:0003677">
    <property type="term" value="F:DNA binding"/>
    <property type="evidence" value="ECO:0007669"/>
    <property type="project" value="UniProtKB-KW"/>
</dbReference>
<evidence type="ECO:0000256" key="1">
    <source>
        <dbReference type="ARBA" id="ARBA00004123"/>
    </source>
</evidence>
<feature type="non-terminal residue" evidence="10">
    <location>
        <position position="1"/>
    </location>
</feature>
<comment type="caution">
    <text evidence="10">The sequence shown here is derived from an EMBL/GenBank/DDBJ whole genome shotgun (WGS) entry which is preliminary data.</text>
</comment>
<keyword evidence="3" id="KW-0805">Transcription regulation</keyword>
<dbReference type="FunFam" id="1.10.10.60:FF:000221">
    <property type="entry name" value="MYB transcription factor"/>
    <property type="match status" value="1"/>
</dbReference>
<dbReference type="PROSITE" id="PS50090">
    <property type="entry name" value="MYB_LIKE"/>
    <property type="match status" value="2"/>
</dbReference>
<evidence type="ECO:0000259" key="8">
    <source>
        <dbReference type="PROSITE" id="PS50090"/>
    </source>
</evidence>
<dbReference type="OrthoDB" id="2143914at2759"/>
<dbReference type="InterPro" id="IPR051953">
    <property type="entry name" value="Plant_SW-associated_TFs"/>
</dbReference>
<dbReference type="SUPFAM" id="SSF46689">
    <property type="entry name" value="Homeodomain-like"/>
    <property type="match status" value="1"/>
</dbReference>